<dbReference type="PROSITE" id="PS51683">
    <property type="entry name" value="SAM_OMT_II"/>
    <property type="match status" value="1"/>
</dbReference>
<dbReference type="Gene3D" id="1.10.10.10">
    <property type="entry name" value="Winged helix-like DNA-binding domain superfamily/Winged helix DNA-binding domain"/>
    <property type="match status" value="1"/>
</dbReference>
<dbReference type="InterPro" id="IPR001077">
    <property type="entry name" value="COMT_C"/>
</dbReference>
<dbReference type="Pfam" id="PF08100">
    <property type="entry name" value="Dimerisation"/>
    <property type="match status" value="1"/>
</dbReference>
<evidence type="ECO:0000259" key="6">
    <source>
        <dbReference type="Pfam" id="PF08100"/>
    </source>
</evidence>
<keyword evidence="2 7" id="KW-0808">Transferase</keyword>
<evidence type="ECO:0000256" key="2">
    <source>
        <dbReference type="ARBA" id="ARBA00022679"/>
    </source>
</evidence>
<evidence type="ECO:0000256" key="1">
    <source>
        <dbReference type="ARBA" id="ARBA00022603"/>
    </source>
</evidence>
<dbReference type="EMBL" id="KZ502211">
    <property type="protein sequence ID" value="PKU81858.1"/>
    <property type="molecule type" value="Genomic_DNA"/>
</dbReference>
<dbReference type="InterPro" id="IPR029063">
    <property type="entry name" value="SAM-dependent_MTases_sf"/>
</dbReference>
<feature type="region of interest" description="Disordered" evidence="4">
    <location>
        <begin position="36"/>
        <end position="83"/>
    </location>
</feature>
<dbReference type="InterPro" id="IPR016461">
    <property type="entry name" value="COMT-like"/>
</dbReference>
<evidence type="ECO:0000313" key="8">
    <source>
        <dbReference type="Proteomes" id="UP000233837"/>
    </source>
</evidence>
<dbReference type="GO" id="GO:0008171">
    <property type="term" value="F:O-methyltransferase activity"/>
    <property type="evidence" value="ECO:0007669"/>
    <property type="project" value="InterPro"/>
</dbReference>
<organism evidence="7 8">
    <name type="scientific">Dendrobium catenatum</name>
    <dbReference type="NCBI Taxonomy" id="906689"/>
    <lineage>
        <taxon>Eukaryota</taxon>
        <taxon>Viridiplantae</taxon>
        <taxon>Streptophyta</taxon>
        <taxon>Embryophyta</taxon>
        <taxon>Tracheophyta</taxon>
        <taxon>Spermatophyta</taxon>
        <taxon>Magnoliopsida</taxon>
        <taxon>Liliopsida</taxon>
        <taxon>Asparagales</taxon>
        <taxon>Orchidaceae</taxon>
        <taxon>Epidendroideae</taxon>
        <taxon>Malaxideae</taxon>
        <taxon>Dendrobiinae</taxon>
        <taxon>Dendrobium</taxon>
    </lineage>
</organism>
<dbReference type="InterPro" id="IPR036390">
    <property type="entry name" value="WH_DNA-bd_sf"/>
</dbReference>
<feature type="domain" description="O-methyltransferase C-terminal" evidence="5">
    <location>
        <begin position="242"/>
        <end position="314"/>
    </location>
</feature>
<keyword evidence="3" id="KW-0949">S-adenosyl-L-methionine</keyword>
<keyword evidence="1 7" id="KW-0489">Methyltransferase</keyword>
<dbReference type="Gene3D" id="3.40.50.150">
    <property type="entry name" value="Vaccinia Virus protein VP39"/>
    <property type="match status" value="1"/>
</dbReference>
<sequence>MPVSGIRSNGWQVNATTAILNQGCGSLVHSYASCTSNPNPEPVVLPPPKTKNRGRSLSRNPRPQIRAPVKPTPPEKVISAPAKPTNPEKIMETVVSVDAPDAVIQDTLEAQAILWDNTFCFIKSMSLKSAAELRIPDAILRHGMPTTISDLISSLSIPEAKSRHLRTLMPILSQEGIFKFHITLSGEETFDLTHVSRLLTTTSIAQRRLNYTPFILFQVEQHIIYPYHQLSHWFHRPDVIITPLEMTHGKTFWELAGTLPEFNDSFNKGMACDSAFVADVQNIGGDVFRGIGTLVDVGGRTGVMVAAFVEAFPGL</sequence>
<dbReference type="SUPFAM" id="SSF46785">
    <property type="entry name" value="Winged helix' DNA-binding domain"/>
    <property type="match status" value="1"/>
</dbReference>
<proteinExistence type="predicted"/>
<reference evidence="7 8" key="2">
    <citation type="journal article" date="2017" name="Nature">
        <title>The Apostasia genome and the evolution of orchids.</title>
        <authorList>
            <person name="Zhang G.Q."/>
            <person name="Liu K.W."/>
            <person name="Li Z."/>
            <person name="Lohaus R."/>
            <person name="Hsiao Y.Y."/>
            <person name="Niu S.C."/>
            <person name="Wang J.Y."/>
            <person name="Lin Y.C."/>
            <person name="Xu Q."/>
            <person name="Chen L.J."/>
            <person name="Yoshida K."/>
            <person name="Fujiwara S."/>
            <person name="Wang Z.W."/>
            <person name="Zhang Y.Q."/>
            <person name="Mitsuda N."/>
            <person name="Wang M."/>
            <person name="Liu G.H."/>
            <person name="Pecoraro L."/>
            <person name="Huang H.X."/>
            <person name="Xiao X.J."/>
            <person name="Lin M."/>
            <person name="Wu X.Y."/>
            <person name="Wu W.L."/>
            <person name="Chen Y.Y."/>
            <person name="Chang S.B."/>
            <person name="Sakamoto S."/>
            <person name="Ohme-Takagi M."/>
            <person name="Yagi M."/>
            <person name="Zeng S.J."/>
            <person name="Shen C.Y."/>
            <person name="Yeh C.M."/>
            <person name="Luo Y.B."/>
            <person name="Tsai W.C."/>
            <person name="Van de Peer Y."/>
            <person name="Liu Z.J."/>
        </authorList>
    </citation>
    <scope>NUCLEOTIDE SEQUENCE [LARGE SCALE GENOMIC DNA]</scope>
    <source>
        <tissue evidence="7">The whole plant</tissue>
    </source>
</reference>
<evidence type="ECO:0000256" key="3">
    <source>
        <dbReference type="ARBA" id="ARBA00022691"/>
    </source>
</evidence>
<dbReference type="GO" id="GO:0032259">
    <property type="term" value="P:methylation"/>
    <property type="evidence" value="ECO:0007669"/>
    <property type="project" value="UniProtKB-KW"/>
</dbReference>
<dbReference type="InterPro" id="IPR012967">
    <property type="entry name" value="COMT_dimerisation"/>
</dbReference>
<evidence type="ECO:0000259" key="5">
    <source>
        <dbReference type="Pfam" id="PF00891"/>
    </source>
</evidence>
<reference evidence="7 8" key="1">
    <citation type="journal article" date="2016" name="Sci. Rep.">
        <title>The Dendrobium catenatum Lindl. genome sequence provides insights into polysaccharide synthase, floral development and adaptive evolution.</title>
        <authorList>
            <person name="Zhang G.Q."/>
            <person name="Xu Q."/>
            <person name="Bian C."/>
            <person name="Tsai W.C."/>
            <person name="Yeh C.M."/>
            <person name="Liu K.W."/>
            <person name="Yoshida K."/>
            <person name="Zhang L.S."/>
            <person name="Chang S.B."/>
            <person name="Chen F."/>
            <person name="Shi Y."/>
            <person name="Su Y.Y."/>
            <person name="Zhang Y.Q."/>
            <person name="Chen L.J."/>
            <person name="Yin Y."/>
            <person name="Lin M."/>
            <person name="Huang H."/>
            <person name="Deng H."/>
            <person name="Wang Z.W."/>
            <person name="Zhu S.L."/>
            <person name="Zhao X."/>
            <person name="Deng C."/>
            <person name="Niu S.C."/>
            <person name="Huang J."/>
            <person name="Wang M."/>
            <person name="Liu G.H."/>
            <person name="Yang H.J."/>
            <person name="Xiao X.J."/>
            <person name="Hsiao Y.Y."/>
            <person name="Wu W.L."/>
            <person name="Chen Y.Y."/>
            <person name="Mitsuda N."/>
            <person name="Ohme-Takagi M."/>
            <person name="Luo Y.B."/>
            <person name="Van de Peer Y."/>
            <person name="Liu Z.J."/>
        </authorList>
    </citation>
    <scope>NUCLEOTIDE SEQUENCE [LARGE SCALE GENOMIC DNA]</scope>
    <source>
        <tissue evidence="7">The whole plant</tissue>
    </source>
</reference>
<dbReference type="SUPFAM" id="SSF53335">
    <property type="entry name" value="S-adenosyl-L-methionine-dependent methyltransferases"/>
    <property type="match status" value="1"/>
</dbReference>
<dbReference type="Proteomes" id="UP000233837">
    <property type="component" value="Unassembled WGS sequence"/>
</dbReference>
<feature type="domain" description="O-methyltransferase dimerisation" evidence="6">
    <location>
        <begin position="115"/>
        <end position="201"/>
    </location>
</feature>
<evidence type="ECO:0000313" key="7">
    <source>
        <dbReference type="EMBL" id="PKU81858.1"/>
    </source>
</evidence>
<dbReference type="AlphaFoldDB" id="A0A2I0X1Q9"/>
<keyword evidence="8" id="KW-1185">Reference proteome</keyword>
<feature type="compositionally biased region" description="Pro residues" evidence="4">
    <location>
        <begin position="39"/>
        <end position="49"/>
    </location>
</feature>
<gene>
    <name evidence="7" type="primary">ROMT</name>
    <name evidence="7" type="ORF">MA16_Dca003874</name>
</gene>
<evidence type="ECO:0000256" key="4">
    <source>
        <dbReference type="SAM" id="MobiDB-lite"/>
    </source>
</evidence>
<accession>A0A2I0X1Q9</accession>
<dbReference type="InterPro" id="IPR036388">
    <property type="entry name" value="WH-like_DNA-bd_sf"/>
</dbReference>
<dbReference type="PANTHER" id="PTHR11746">
    <property type="entry name" value="O-METHYLTRANSFERASE"/>
    <property type="match status" value="1"/>
</dbReference>
<dbReference type="Pfam" id="PF00891">
    <property type="entry name" value="Methyltransf_2"/>
    <property type="match status" value="1"/>
</dbReference>
<name>A0A2I0X1Q9_9ASPA</name>
<protein>
    <submittedName>
        <fullName evidence="7">Trans-resveratrol di-O-methyltransferase</fullName>
    </submittedName>
</protein>
<dbReference type="GO" id="GO:0046983">
    <property type="term" value="F:protein dimerization activity"/>
    <property type="evidence" value="ECO:0007669"/>
    <property type="project" value="InterPro"/>
</dbReference>